<dbReference type="InterPro" id="IPR036770">
    <property type="entry name" value="Ankyrin_rpt-contain_sf"/>
</dbReference>
<feature type="chain" id="PRO_5017068820" evidence="4">
    <location>
        <begin position="19"/>
        <end position="487"/>
    </location>
</feature>
<sequence>MKKLFISAAILVASFIQAQTNTLMDAGFWKNNPTIETVKTEISKGNSPSFQNGGFFDPVVIAINNKADFNVTKFLIEQEGNSVDKKTHHSRIYLQWAAAAGNLELVNYLLAKGSDVHYKDSHGYDVITYAASAGNQNIAVYDALIKAGANPKVKGENGTNLIMEAIANDDDLKVTEYFISKGLSLSEKDANGRTIADYAAKLGNLSIIDKLIAKGVKPTDQALFFATQGSRTKENGVEVFQELITKYKLNPKALNPDGQTLLYALSRRGNSETINFILSKGVDAKIADKEGNTALMVAAGGKNTDLINTFLSKANNVNAINKNGESALTKAVASGTSQIVSLLLEKGAKANIVDKDGNNLAYYWFNSFKPNDESFAEKQALLTNAKVDFKATQSKGATLLHIAVDKGNVNLVKKAIELGVNINTQDEDGNTALHKAALIAKDDAILKTLVAAGAKKDIKTEFDETAYDLAGENEFLKKNNVSIDFLK</sequence>
<accession>A0A376G082</accession>
<feature type="repeat" description="ANK" evidence="3">
    <location>
        <begin position="428"/>
        <end position="461"/>
    </location>
</feature>
<feature type="repeat" description="ANK" evidence="3">
    <location>
        <begin position="323"/>
        <end position="355"/>
    </location>
</feature>
<reference evidence="5 6" key="1">
    <citation type="submission" date="2018-06" db="EMBL/GenBank/DDBJ databases">
        <authorList>
            <consortium name="Pathogen Informatics"/>
            <person name="Doyle S."/>
        </authorList>
    </citation>
    <scope>NUCLEOTIDE SEQUENCE [LARGE SCALE GENOMIC DNA]</scope>
    <source>
        <strain evidence="5 6">NCTC13456</strain>
    </source>
</reference>
<dbReference type="RefSeq" id="WP_114998007.1">
    <property type="nucleotide sequence ID" value="NZ_UFXS01000001.1"/>
</dbReference>
<protein>
    <submittedName>
        <fullName evidence="5">Ribulose-5-phosphate 4-epimerase and related epimerases and aldolases</fullName>
    </submittedName>
</protein>
<feature type="signal peptide" evidence="4">
    <location>
        <begin position="1"/>
        <end position="18"/>
    </location>
</feature>
<keyword evidence="1" id="KW-0677">Repeat</keyword>
<keyword evidence="4" id="KW-0732">Signal</keyword>
<dbReference type="SMART" id="SM00248">
    <property type="entry name" value="ANK"/>
    <property type="match status" value="10"/>
</dbReference>
<dbReference type="Pfam" id="PF12796">
    <property type="entry name" value="Ank_2"/>
    <property type="match status" value="3"/>
</dbReference>
<dbReference type="PROSITE" id="PS50088">
    <property type="entry name" value="ANK_REPEAT"/>
    <property type="match status" value="6"/>
</dbReference>
<proteinExistence type="predicted"/>
<dbReference type="AlphaFoldDB" id="A0A376G082"/>
<feature type="repeat" description="ANK" evidence="3">
    <location>
        <begin position="395"/>
        <end position="427"/>
    </location>
</feature>
<dbReference type="PANTHER" id="PTHR24198">
    <property type="entry name" value="ANKYRIN REPEAT AND PROTEIN KINASE DOMAIN-CONTAINING PROTEIN"/>
    <property type="match status" value="1"/>
</dbReference>
<evidence type="ECO:0000256" key="4">
    <source>
        <dbReference type="SAM" id="SignalP"/>
    </source>
</evidence>
<keyword evidence="2 3" id="KW-0040">ANK repeat</keyword>
<feature type="repeat" description="ANK" evidence="3">
    <location>
        <begin position="89"/>
        <end position="121"/>
    </location>
</feature>
<dbReference type="InterPro" id="IPR002110">
    <property type="entry name" value="Ankyrin_rpt"/>
</dbReference>
<gene>
    <name evidence="5" type="ORF">NCTC13456_00145</name>
</gene>
<dbReference type="Proteomes" id="UP000254737">
    <property type="component" value="Unassembled WGS sequence"/>
</dbReference>
<dbReference type="EMBL" id="UFXS01000001">
    <property type="protein sequence ID" value="STD52933.1"/>
    <property type="molecule type" value="Genomic_DNA"/>
</dbReference>
<feature type="repeat" description="ANK" evidence="3">
    <location>
        <begin position="257"/>
        <end position="289"/>
    </location>
</feature>
<evidence type="ECO:0000313" key="5">
    <source>
        <dbReference type="EMBL" id="STD52933.1"/>
    </source>
</evidence>
<dbReference type="SUPFAM" id="SSF48403">
    <property type="entry name" value="Ankyrin repeat"/>
    <property type="match status" value="2"/>
</dbReference>
<dbReference type="PROSITE" id="PS50297">
    <property type="entry name" value="ANK_REP_REGION"/>
    <property type="match status" value="5"/>
</dbReference>
<feature type="repeat" description="ANK" evidence="3">
    <location>
        <begin position="290"/>
        <end position="322"/>
    </location>
</feature>
<evidence type="ECO:0000256" key="2">
    <source>
        <dbReference type="ARBA" id="ARBA00023043"/>
    </source>
</evidence>
<name>A0A376G082_9FLAO</name>
<evidence type="ECO:0000256" key="1">
    <source>
        <dbReference type="ARBA" id="ARBA00022737"/>
    </source>
</evidence>
<dbReference type="STRING" id="343874.GCA_000805695_01724"/>
<evidence type="ECO:0000313" key="6">
    <source>
        <dbReference type="Proteomes" id="UP000254737"/>
    </source>
</evidence>
<dbReference type="Gene3D" id="1.25.40.20">
    <property type="entry name" value="Ankyrin repeat-containing domain"/>
    <property type="match status" value="3"/>
</dbReference>
<evidence type="ECO:0000256" key="3">
    <source>
        <dbReference type="PROSITE-ProRule" id="PRU00023"/>
    </source>
</evidence>
<dbReference type="PANTHER" id="PTHR24198:SF195">
    <property type="entry name" value="DEATH DOMAIN-CONTAINING PROTEIN"/>
    <property type="match status" value="1"/>
</dbReference>
<organism evidence="5 6">
    <name type="scientific">Empedobacter falsenii</name>
    <dbReference type="NCBI Taxonomy" id="343874"/>
    <lineage>
        <taxon>Bacteria</taxon>
        <taxon>Pseudomonadati</taxon>
        <taxon>Bacteroidota</taxon>
        <taxon>Flavobacteriia</taxon>
        <taxon>Flavobacteriales</taxon>
        <taxon>Weeksellaceae</taxon>
        <taxon>Empedobacter</taxon>
    </lineage>
</organism>